<comment type="caution">
    <text evidence="1">The sequence shown here is derived from an EMBL/GenBank/DDBJ whole genome shotgun (WGS) entry which is preliminary data.</text>
</comment>
<dbReference type="Proteomes" id="UP001597541">
    <property type="component" value="Unassembled WGS sequence"/>
</dbReference>
<organism evidence="1 2">
    <name type="scientific">Paenibacillus gansuensis</name>
    <dbReference type="NCBI Taxonomy" id="306542"/>
    <lineage>
        <taxon>Bacteria</taxon>
        <taxon>Bacillati</taxon>
        <taxon>Bacillota</taxon>
        <taxon>Bacilli</taxon>
        <taxon>Bacillales</taxon>
        <taxon>Paenibacillaceae</taxon>
        <taxon>Paenibacillus</taxon>
    </lineage>
</organism>
<accession>A0ABW5PBY0</accession>
<name>A0ABW5PBY0_9BACL</name>
<proteinExistence type="predicted"/>
<dbReference type="EMBL" id="JBHUME010000007">
    <property type="protein sequence ID" value="MFD2612851.1"/>
    <property type="molecule type" value="Genomic_DNA"/>
</dbReference>
<protein>
    <submittedName>
        <fullName evidence="1">Uncharacterized protein</fullName>
    </submittedName>
</protein>
<evidence type="ECO:0000313" key="2">
    <source>
        <dbReference type="Proteomes" id="UP001597541"/>
    </source>
</evidence>
<evidence type="ECO:0000313" key="1">
    <source>
        <dbReference type="EMBL" id="MFD2612851.1"/>
    </source>
</evidence>
<dbReference type="RefSeq" id="WP_377602674.1">
    <property type="nucleotide sequence ID" value="NZ_JBHUME010000007.1"/>
</dbReference>
<gene>
    <name evidence="1" type="ORF">ACFSUF_10510</name>
</gene>
<sequence>MTTLELLIQKVSKFVIFSNPVTKGNVLEQRPADPRLPIRAFFVILKESQQDAAKFNELWLKQDGNFAVTEIGYETDIRFVRSLLIPNLKTSEVTELFPEHQIIERFSTLLQKHNTRR</sequence>
<keyword evidence="2" id="KW-1185">Reference proteome</keyword>
<reference evidence="2" key="1">
    <citation type="journal article" date="2019" name="Int. J. Syst. Evol. Microbiol.">
        <title>The Global Catalogue of Microorganisms (GCM) 10K type strain sequencing project: providing services to taxonomists for standard genome sequencing and annotation.</title>
        <authorList>
            <consortium name="The Broad Institute Genomics Platform"/>
            <consortium name="The Broad Institute Genome Sequencing Center for Infectious Disease"/>
            <person name="Wu L."/>
            <person name="Ma J."/>
        </authorList>
    </citation>
    <scope>NUCLEOTIDE SEQUENCE [LARGE SCALE GENOMIC DNA]</scope>
    <source>
        <strain evidence="2">KCTC 3950</strain>
    </source>
</reference>